<dbReference type="InterPro" id="IPR036908">
    <property type="entry name" value="RlpA-like_sf"/>
</dbReference>
<evidence type="ECO:0000313" key="7">
    <source>
        <dbReference type="Proteomes" id="UP000594459"/>
    </source>
</evidence>
<comment type="similarity">
    <text evidence="3 4">Belongs to the RlpA family.</text>
</comment>
<dbReference type="KEGG" id="qso:IRL76_07540"/>
<dbReference type="CDD" id="cd22268">
    <property type="entry name" value="DPBB_RlpA-like"/>
    <property type="match status" value="1"/>
</dbReference>
<dbReference type="Proteomes" id="UP000594459">
    <property type="component" value="Chromosome"/>
</dbReference>
<dbReference type="HAMAP" id="MF_02071">
    <property type="entry name" value="RlpA"/>
    <property type="match status" value="1"/>
</dbReference>
<evidence type="ECO:0000259" key="5">
    <source>
        <dbReference type="Pfam" id="PF03330"/>
    </source>
</evidence>
<proteinExistence type="inferred from homology"/>
<dbReference type="AlphaFoldDB" id="A0A7S8F275"/>
<name>A0A7S8F275_9SPHN</name>
<dbReference type="GO" id="GO:0008932">
    <property type="term" value="F:lytic endotransglycosylase activity"/>
    <property type="evidence" value="ECO:0007669"/>
    <property type="project" value="UniProtKB-UniRule"/>
</dbReference>
<reference evidence="6 7" key="1">
    <citation type="submission" date="2020-11" db="EMBL/GenBank/DDBJ databases">
        <title>The genome sequence of Erythrobacter sp. 6D36.</title>
        <authorList>
            <person name="Liu Y."/>
        </authorList>
    </citation>
    <scope>NUCLEOTIDE SEQUENCE [LARGE SCALE GENOMIC DNA]</scope>
    <source>
        <strain evidence="6 7">6D36</strain>
    </source>
</reference>
<dbReference type="InterPro" id="IPR012997">
    <property type="entry name" value="RplA"/>
</dbReference>
<evidence type="ECO:0000256" key="3">
    <source>
        <dbReference type="HAMAP-Rule" id="MF_02071"/>
    </source>
</evidence>
<dbReference type="Pfam" id="PF03330">
    <property type="entry name" value="DPBB_1"/>
    <property type="match status" value="1"/>
</dbReference>
<dbReference type="EMBL" id="CP064654">
    <property type="protein sequence ID" value="QPC97763.1"/>
    <property type="molecule type" value="Genomic_DNA"/>
</dbReference>
<dbReference type="RefSeq" id="WP_200980775.1">
    <property type="nucleotide sequence ID" value="NZ_CP064654.1"/>
</dbReference>
<dbReference type="GO" id="GO:0071555">
    <property type="term" value="P:cell wall organization"/>
    <property type="evidence" value="ECO:0007669"/>
    <property type="project" value="UniProtKB-KW"/>
</dbReference>
<dbReference type="InterPro" id="IPR009009">
    <property type="entry name" value="RlpA-like_DPBB"/>
</dbReference>
<organism evidence="6 7">
    <name type="scientific">Qipengyuania soli</name>
    <dbReference type="NCBI Taxonomy" id="2782568"/>
    <lineage>
        <taxon>Bacteria</taxon>
        <taxon>Pseudomonadati</taxon>
        <taxon>Pseudomonadota</taxon>
        <taxon>Alphaproteobacteria</taxon>
        <taxon>Sphingomonadales</taxon>
        <taxon>Erythrobacteraceae</taxon>
        <taxon>Qipengyuania</taxon>
    </lineage>
</organism>
<feature type="domain" description="RlpA-like protein double-psi beta-barrel" evidence="5">
    <location>
        <begin position="80"/>
        <end position="166"/>
    </location>
</feature>
<evidence type="ECO:0000256" key="1">
    <source>
        <dbReference type="ARBA" id="ARBA00023239"/>
    </source>
</evidence>
<feature type="chain" id="PRO_5033175854" description="Endolytic peptidoglycan transglycosylase RlpA" evidence="3">
    <location>
        <begin position="22"/>
        <end position="171"/>
    </location>
</feature>
<dbReference type="GO" id="GO:0000270">
    <property type="term" value="P:peptidoglycan metabolic process"/>
    <property type="evidence" value="ECO:0007669"/>
    <property type="project" value="UniProtKB-UniRule"/>
</dbReference>
<evidence type="ECO:0000256" key="2">
    <source>
        <dbReference type="ARBA" id="ARBA00023316"/>
    </source>
</evidence>
<sequence length="171" mass="17584" precursor="true">MAKRAIRTLLFIAATALPTTAGHSADRDGVAAAVAADVAFASSFAQFETLPPAPVATSGAVDIDTIEPVAETAGTPLGSGTASFYGRAFDGRRTASGEVFRMNEMTAAHRTLPFGSHVRVTNPANGKSVVVRINDRGPFHGGRVIDVSRAAATELGLVARGHGTVELALVD</sequence>
<dbReference type="PANTHER" id="PTHR34183:SF1">
    <property type="entry name" value="ENDOLYTIC PEPTIDOGLYCAN TRANSGLYCOSYLASE RLPA"/>
    <property type="match status" value="1"/>
</dbReference>
<evidence type="ECO:0000313" key="6">
    <source>
        <dbReference type="EMBL" id="QPC97763.1"/>
    </source>
</evidence>
<dbReference type="InterPro" id="IPR034718">
    <property type="entry name" value="RlpA"/>
</dbReference>
<keyword evidence="3" id="KW-0732">Signal</keyword>
<keyword evidence="7" id="KW-1185">Reference proteome</keyword>
<protein>
    <recommendedName>
        <fullName evidence="3">Endolytic peptidoglycan transglycosylase RlpA</fullName>
        <ecNumber evidence="3">4.2.2.-</ecNumber>
    </recommendedName>
</protein>
<keyword evidence="1 3" id="KW-0456">Lyase</keyword>
<dbReference type="NCBIfam" id="TIGR00413">
    <property type="entry name" value="rlpA"/>
    <property type="match status" value="1"/>
</dbReference>
<dbReference type="Gene3D" id="2.40.40.10">
    <property type="entry name" value="RlpA-like domain"/>
    <property type="match status" value="1"/>
</dbReference>
<comment type="function">
    <text evidence="3">Lytic transglycosylase with a strong preference for naked glycan strands that lack stem peptides.</text>
</comment>
<keyword evidence="2 3" id="KW-0961">Cell wall biogenesis/degradation</keyword>
<dbReference type="PANTHER" id="PTHR34183">
    <property type="entry name" value="ENDOLYTIC PEPTIDOGLYCAN TRANSGLYCOSYLASE RLPA"/>
    <property type="match status" value="1"/>
</dbReference>
<feature type="signal peptide" evidence="3">
    <location>
        <begin position="1"/>
        <end position="21"/>
    </location>
</feature>
<evidence type="ECO:0000256" key="4">
    <source>
        <dbReference type="RuleBase" id="RU003495"/>
    </source>
</evidence>
<dbReference type="EC" id="4.2.2.-" evidence="3"/>
<dbReference type="SUPFAM" id="SSF50685">
    <property type="entry name" value="Barwin-like endoglucanases"/>
    <property type="match status" value="1"/>
</dbReference>
<gene>
    <name evidence="3" type="primary">rlpA</name>
    <name evidence="6" type="ORF">IRL76_07540</name>
</gene>
<accession>A0A7S8F275</accession>